<dbReference type="Pfam" id="PF00005">
    <property type="entry name" value="ABC_tran"/>
    <property type="match status" value="1"/>
</dbReference>
<dbReference type="InterPro" id="IPR050086">
    <property type="entry name" value="MetN_ABC_transporter-like"/>
</dbReference>
<comment type="similarity">
    <text evidence="1">Belongs to the ABC transporter superfamily.</text>
</comment>
<evidence type="ECO:0000256" key="3">
    <source>
        <dbReference type="ARBA" id="ARBA00022475"/>
    </source>
</evidence>
<keyword evidence="4" id="KW-0547">Nucleotide-binding</keyword>
<accession>A0A3G1KZR2</accession>
<sequence>MIKISGLKKVYQSDIGDVTALEDVNLDIRRGEVFGIIGSSGAGKSTLIRCINLLEKPSAGKIEIAGQDITELSGKELILLRRSLGMIFQHFNLLMQQTVADNVAFPLEIARVPRTEIATRVQELLKLVGLSEKAGAYPAQLSGGQKQRVAIARALANNPKVLLCDEATSALDALTTKSILALLKDINEKLGLTIVLITHQIEVVKEICDRVAVIEKNRIVETGRVVDILTKPKTACTKNLVGGDLFEKIPKERILFDGPQDDKRRLKVTFTGEAAMKPLISYMILEFRIYANILFADINYLKEAVVGELVLELTGARDAVDDAVRYLKGQNLIVEELER</sequence>
<feature type="domain" description="ABC transporter" evidence="9">
    <location>
        <begin position="2"/>
        <end position="241"/>
    </location>
</feature>
<dbReference type="KEGG" id="fwa:DCMF_27665"/>
<dbReference type="InterPro" id="IPR003593">
    <property type="entry name" value="AAA+_ATPase"/>
</dbReference>
<dbReference type="InterPro" id="IPR018449">
    <property type="entry name" value="NIL_domain"/>
</dbReference>
<dbReference type="GO" id="GO:0005886">
    <property type="term" value="C:plasma membrane"/>
    <property type="evidence" value="ECO:0007669"/>
    <property type="project" value="UniProtKB-ARBA"/>
</dbReference>
<evidence type="ECO:0000256" key="2">
    <source>
        <dbReference type="ARBA" id="ARBA00022448"/>
    </source>
</evidence>
<dbReference type="RefSeq" id="WP_148137431.1">
    <property type="nucleotide sequence ID" value="NZ_CP017634.1"/>
</dbReference>
<evidence type="ECO:0000256" key="8">
    <source>
        <dbReference type="ARBA" id="ARBA00023136"/>
    </source>
</evidence>
<dbReference type="Proteomes" id="UP000323521">
    <property type="component" value="Chromosome"/>
</dbReference>
<dbReference type="Gene3D" id="3.40.50.300">
    <property type="entry name" value="P-loop containing nucleotide triphosphate hydrolases"/>
    <property type="match status" value="1"/>
</dbReference>
<gene>
    <name evidence="10" type="ORF">DCMF_27665</name>
</gene>
<dbReference type="GO" id="GO:0005524">
    <property type="term" value="F:ATP binding"/>
    <property type="evidence" value="ECO:0007669"/>
    <property type="project" value="UniProtKB-KW"/>
</dbReference>
<evidence type="ECO:0000256" key="7">
    <source>
        <dbReference type="ARBA" id="ARBA00022970"/>
    </source>
</evidence>
<dbReference type="PANTHER" id="PTHR43166:SF30">
    <property type="entry name" value="METHIONINE IMPORT ATP-BINDING PROTEIN METN"/>
    <property type="match status" value="1"/>
</dbReference>
<protein>
    <submittedName>
        <fullName evidence="10">Methionine ABC transporter ATP-binding protein</fullName>
    </submittedName>
</protein>
<dbReference type="CDD" id="cd03258">
    <property type="entry name" value="ABC_MetN_methionine_transporter"/>
    <property type="match status" value="1"/>
</dbReference>
<dbReference type="OrthoDB" id="9802264at2"/>
<dbReference type="AlphaFoldDB" id="A0A3G1KZR2"/>
<dbReference type="Gene3D" id="3.30.70.260">
    <property type="match status" value="1"/>
</dbReference>
<dbReference type="GO" id="GO:0006865">
    <property type="term" value="P:amino acid transport"/>
    <property type="evidence" value="ECO:0007669"/>
    <property type="project" value="UniProtKB-KW"/>
</dbReference>
<dbReference type="SMART" id="SM00382">
    <property type="entry name" value="AAA"/>
    <property type="match status" value="1"/>
</dbReference>
<evidence type="ECO:0000313" key="11">
    <source>
        <dbReference type="Proteomes" id="UP000323521"/>
    </source>
</evidence>
<dbReference type="SUPFAM" id="SSF55021">
    <property type="entry name" value="ACT-like"/>
    <property type="match status" value="1"/>
</dbReference>
<keyword evidence="5 10" id="KW-0067">ATP-binding</keyword>
<dbReference type="InterPro" id="IPR017871">
    <property type="entry name" value="ABC_transporter-like_CS"/>
</dbReference>
<organism evidence="10 11">
    <name type="scientific">Formimonas warabiya</name>
    <dbReference type="NCBI Taxonomy" id="1761012"/>
    <lineage>
        <taxon>Bacteria</taxon>
        <taxon>Bacillati</taxon>
        <taxon>Bacillota</taxon>
        <taxon>Clostridia</taxon>
        <taxon>Eubacteriales</taxon>
        <taxon>Peptococcaceae</taxon>
        <taxon>Candidatus Formimonas</taxon>
    </lineage>
</organism>
<keyword evidence="8" id="KW-0472">Membrane</keyword>
<dbReference type="Pfam" id="PF09383">
    <property type="entry name" value="NIL"/>
    <property type="match status" value="1"/>
</dbReference>
<evidence type="ECO:0000256" key="4">
    <source>
        <dbReference type="ARBA" id="ARBA00022741"/>
    </source>
</evidence>
<evidence type="ECO:0000313" key="10">
    <source>
        <dbReference type="EMBL" id="ATW28026.1"/>
    </source>
</evidence>
<keyword evidence="6" id="KW-1278">Translocase</keyword>
<keyword evidence="2" id="KW-0813">Transport</keyword>
<evidence type="ECO:0000256" key="5">
    <source>
        <dbReference type="ARBA" id="ARBA00022840"/>
    </source>
</evidence>
<dbReference type="PROSITE" id="PS50893">
    <property type="entry name" value="ABC_TRANSPORTER_2"/>
    <property type="match status" value="1"/>
</dbReference>
<dbReference type="InterPro" id="IPR045865">
    <property type="entry name" value="ACT-like_dom_sf"/>
</dbReference>
<evidence type="ECO:0000259" key="9">
    <source>
        <dbReference type="PROSITE" id="PS50893"/>
    </source>
</evidence>
<dbReference type="GO" id="GO:0016887">
    <property type="term" value="F:ATP hydrolysis activity"/>
    <property type="evidence" value="ECO:0007669"/>
    <property type="project" value="InterPro"/>
</dbReference>
<keyword evidence="11" id="KW-1185">Reference proteome</keyword>
<dbReference type="InterPro" id="IPR041701">
    <property type="entry name" value="MetN_ABC"/>
</dbReference>
<dbReference type="PROSITE" id="PS00211">
    <property type="entry name" value="ABC_TRANSPORTER_1"/>
    <property type="match status" value="1"/>
</dbReference>
<keyword evidence="3" id="KW-1003">Cell membrane</keyword>
<dbReference type="EMBL" id="CP017634">
    <property type="protein sequence ID" value="ATW28026.1"/>
    <property type="molecule type" value="Genomic_DNA"/>
</dbReference>
<dbReference type="SMART" id="SM00930">
    <property type="entry name" value="NIL"/>
    <property type="match status" value="1"/>
</dbReference>
<keyword evidence="7" id="KW-0029">Amino-acid transport</keyword>
<evidence type="ECO:0000256" key="6">
    <source>
        <dbReference type="ARBA" id="ARBA00022967"/>
    </source>
</evidence>
<proteinExistence type="inferred from homology"/>
<evidence type="ECO:0000256" key="1">
    <source>
        <dbReference type="ARBA" id="ARBA00005417"/>
    </source>
</evidence>
<dbReference type="InterPro" id="IPR027417">
    <property type="entry name" value="P-loop_NTPase"/>
</dbReference>
<dbReference type="PANTHER" id="PTHR43166">
    <property type="entry name" value="AMINO ACID IMPORT ATP-BINDING PROTEIN"/>
    <property type="match status" value="1"/>
</dbReference>
<reference evidence="10 11" key="1">
    <citation type="submission" date="2016-10" db="EMBL/GenBank/DDBJ databases">
        <title>Complete Genome Sequence of Peptococcaceae strain DCMF.</title>
        <authorList>
            <person name="Edwards R.J."/>
            <person name="Holland S.I."/>
            <person name="Deshpande N.P."/>
            <person name="Wong Y.K."/>
            <person name="Ertan H."/>
            <person name="Manefield M."/>
            <person name="Russell T.L."/>
            <person name="Lee M.J."/>
        </authorList>
    </citation>
    <scope>NUCLEOTIDE SEQUENCE [LARGE SCALE GENOMIC DNA]</scope>
    <source>
        <strain evidence="10 11">DCMF</strain>
    </source>
</reference>
<name>A0A3G1KZR2_FORW1</name>
<dbReference type="InterPro" id="IPR003439">
    <property type="entry name" value="ABC_transporter-like_ATP-bd"/>
</dbReference>
<dbReference type="SUPFAM" id="SSF52540">
    <property type="entry name" value="P-loop containing nucleoside triphosphate hydrolases"/>
    <property type="match status" value="1"/>
</dbReference>
<dbReference type="FunFam" id="3.40.50.300:FF:000056">
    <property type="entry name" value="Cell division ATP-binding protein FtsE"/>
    <property type="match status" value="1"/>
</dbReference>